<feature type="transmembrane region" description="Helical" evidence="1">
    <location>
        <begin position="28"/>
        <end position="45"/>
    </location>
</feature>
<keyword evidence="1" id="KW-1133">Transmembrane helix</keyword>
<evidence type="ECO:0008006" key="4">
    <source>
        <dbReference type="Google" id="ProtNLM"/>
    </source>
</evidence>
<evidence type="ECO:0000313" key="3">
    <source>
        <dbReference type="Proteomes" id="UP000588068"/>
    </source>
</evidence>
<keyword evidence="1" id="KW-0812">Transmembrane</keyword>
<dbReference type="AlphaFoldDB" id="A0A841HMS2"/>
<organism evidence="2 3">
    <name type="scientific">Povalibacter uvarum</name>
    <dbReference type="NCBI Taxonomy" id="732238"/>
    <lineage>
        <taxon>Bacteria</taxon>
        <taxon>Pseudomonadati</taxon>
        <taxon>Pseudomonadota</taxon>
        <taxon>Gammaproteobacteria</taxon>
        <taxon>Steroidobacterales</taxon>
        <taxon>Steroidobacteraceae</taxon>
        <taxon>Povalibacter</taxon>
    </lineage>
</organism>
<reference evidence="2 3" key="1">
    <citation type="submission" date="2020-08" db="EMBL/GenBank/DDBJ databases">
        <title>Genomic Encyclopedia of Type Strains, Phase IV (KMG-IV): sequencing the most valuable type-strain genomes for metagenomic binning, comparative biology and taxonomic classification.</title>
        <authorList>
            <person name="Goeker M."/>
        </authorList>
    </citation>
    <scope>NUCLEOTIDE SEQUENCE [LARGE SCALE GENOMIC DNA]</scope>
    <source>
        <strain evidence="2 3">DSM 26723</strain>
    </source>
</reference>
<evidence type="ECO:0000256" key="1">
    <source>
        <dbReference type="SAM" id="Phobius"/>
    </source>
</evidence>
<dbReference type="Pfam" id="PF15071">
    <property type="entry name" value="TMEM220"/>
    <property type="match status" value="1"/>
</dbReference>
<dbReference type="RefSeq" id="WP_184331937.1">
    <property type="nucleotide sequence ID" value="NZ_JACHHZ010000003.1"/>
</dbReference>
<dbReference type="PANTHER" id="PTHR34262:SF1">
    <property type="entry name" value="TRANSMEMBRANE PROTEIN 220"/>
    <property type="match status" value="1"/>
</dbReference>
<comment type="caution">
    <text evidence="2">The sequence shown here is derived from an EMBL/GenBank/DDBJ whole genome shotgun (WGS) entry which is preliminary data.</text>
</comment>
<dbReference type="PANTHER" id="PTHR34262">
    <property type="entry name" value="TRANSMEMBRANE PROTEIN 220"/>
    <property type="match status" value="1"/>
</dbReference>
<protein>
    <recommendedName>
        <fullName evidence="4">Transmembrane family 220 protein</fullName>
    </recommendedName>
</protein>
<keyword evidence="3" id="KW-1185">Reference proteome</keyword>
<proteinExistence type="predicted"/>
<name>A0A841HMS2_9GAMM</name>
<feature type="transmembrane region" description="Helical" evidence="1">
    <location>
        <begin position="95"/>
        <end position="112"/>
    </location>
</feature>
<gene>
    <name evidence="2" type="ORF">HNQ60_002359</name>
</gene>
<accession>A0A841HMS2</accession>
<evidence type="ECO:0000313" key="2">
    <source>
        <dbReference type="EMBL" id="MBB6093478.1"/>
    </source>
</evidence>
<feature type="transmembrane region" description="Helical" evidence="1">
    <location>
        <begin position="52"/>
        <end position="72"/>
    </location>
</feature>
<dbReference type="EMBL" id="JACHHZ010000003">
    <property type="protein sequence ID" value="MBB6093478.1"/>
    <property type="molecule type" value="Genomic_DNA"/>
</dbReference>
<dbReference type="Proteomes" id="UP000588068">
    <property type="component" value="Unassembled WGS sequence"/>
</dbReference>
<keyword evidence="1" id="KW-0472">Membrane</keyword>
<dbReference type="InterPro" id="IPR029377">
    <property type="entry name" value="TMEM220"/>
</dbReference>
<sequence>MLKALWILGLVFFAYAVAMQYNDPDPIVWMSLYGICAAASLAALAGRLSTRWIALASLPHIVYGLMLSPYLLRTSTHAFQTMGMKNDLDELVREAWGAVICVAWMAGLFLYARHLASRKSPEVIA</sequence>